<feature type="chain" id="PRO_5032808077" evidence="1">
    <location>
        <begin position="24"/>
        <end position="904"/>
    </location>
</feature>
<dbReference type="EMBL" id="JACIET010000003">
    <property type="protein sequence ID" value="MBB4014652.1"/>
    <property type="molecule type" value="Genomic_DNA"/>
</dbReference>
<dbReference type="Proteomes" id="UP000561045">
    <property type="component" value="Unassembled WGS sequence"/>
</dbReference>
<dbReference type="InterPro" id="IPR024983">
    <property type="entry name" value="CHAT_dom"/>
</dbReference>
<reference evidence="3 4" key="1">
    <citation type="submission" date="2020-08" db="EMBL/GenBank/DDBJ databases">
        <title>Genomic Encyclopedia of Type Strains, Phase IV (KMG-IV): sequencing the most valuable type-strain genomes for metagenomic binning, comparative biology and taxonomic classification.</title>
        <authorList>
            <person name="Goeker M."/>
        </authorList>
    </citation>
    <scope>NUCLEOTIDE SEQUENCE [LARGE SCALE GENOMIC DNA]</scope>
    <source>
        <strain evidence="3 4">DSM 106739</strain>
    </source>
</reference>
<dbReference type="InterPro" id="IPR011990">
    <property type="entry name" value="TPR-like_helical_dom_sf"/>
</dbReference>
<dbReference type="RefSeq" id="WP_183637607.1">
    <property type="nucleotide sequence ID" value="NZ_BAABLE010000008.1"/>
</dbReference>
<dbReference type="AlphaFoldDB" id="A0A840BSK0"/>
<evidence type="ECO:0000313" key="3">
    <source>
        <dbReference type="EMBL" id="MBB4014652.1"/>
    </source>
</evidence>
<accession>A0A840BSK0</accession>
<evidence type="ECO:0000259" key="2">
    <source>
        <dbReference type="Pfam" id="PF12770"/>
    </source>
</evidence>
<dbReference type="Pfam" id="PF12770">
    <property type="entry name" value="CHAT"/>
    <property type="match status" value="1"/>
</dbReference>
<gene>
    <name evidence="3" type="ORF">GGR36_004008</name>
</gene>
<proteinExistence type="predicted"/>
<keyword evidence="1" id="KW-0732">Signal</keyword>
<dbReference type="PANTHER" id="PTHR10098">
    <property type="entry name" value="RAPSYN-RELATED"/>
    <property type="match status" value="1"/>
</dbReference>
<feature type="signal peptide" evidence="1">
    <location>
        <begin position="1"/>
        <end position="23"/>
    </location>
</feature>
<name>A0A840BSK0_9RHOO</name>
<organism evidence="3 4">
    <name type="scientific">Niveibacterium umoris</name>
    <dbReference type="NCBI Taxonomy" id="1193620"/>
    <lineage>
        <taxon>Bacteria</taxon>
        <taxon>Pseudomonadati</taxon>
        <taxon>Pseudomonadota</taxon>
        <taxon>Betaproteobacteria</taxon>
        <taxon>Rhodocyclales</taxon>
        <taxon>Rhodocyclaceae</taxon>
        <taxon>Niveibacterium</taxon>
    </lineage>
</organism>
<evidence type="ECO:0000313" key="4">
    <source>
        <dbReference type="Proteomes" id="UP000561045"/>
    </source>
</evidence>
<dbReference type="PANTHER" id="PTHR10098:SF108">
    <property type="entry name" value="TETRATRICOPEPTIDE REPEAT PROTEIN 28"/>
    <property type="match status" value="1"/>
</dbReference>
<comment type="caution">
    <text evidence="3">The sequence shown here is derived from an EMBL/GenBank/DDBJ whole genome shotgun (WGS) entry which is preliminary data.</text>
</comment>
<evidence type="ECO:0000256" key="1">
    <source>
        <dbReference type="SAM" id="SignalP"/>
    </source>
</evidence>
<dbReference type="Gene3D" id="1.25.40.10">
    <property type="entry name" value="Tetratricopeptide repeat domain"/>
    <property type="match status" value="1"/>
</dbReference>
<feature type="domain" description="CHAT" evidence="2">
    <location>
        <begin position="611"/>
        <end position="904"/>
    </location>
</feature>
<keyword evidence="4" id="KW-1185">Reference proteome</keyword>
<protein>
    <submittedName>
        <fullName evidence="3">CHAT domain-containing protein</fullName>
    </submittedName>
</protein>
<sequence length="904" mass="98136">MHIALPLRLFLLTAVLAATPTLASEPTLLELGGLNLDGYCKHLMPDAQAGLQRPAQGEDAARNNWQCVRGETRQLIDFTAACRWQYPAAHAAIPKVKNPDSAYSIVCAQAQAPQENSPSPPPDAARQRRLDDCARRWTQKLPISTEELEACLQDGTQDFADLSNSNSVEWLYYLASRYAEAKRPADQRRMLELCVANAERVLGIAHATTFGCWQDWADMQFDLGDVKGAEKGLRKALAAAQAMGEPGQERARPVELKLKLIAAMASGSEADMAAVMNEALASAKTTQQANERYELVQQMAATLQGKANAPAVGDLMAKAGVITANDDADDIPSLLIRVAGELSALTKPGAPLTPEERERRMRTIEQLAGRARQLVGLDDRQQAQAYAGFAYYLRMLAGMRAEIGDVAEGFRVLEQNKASLLTTRVAQSLALQQSVVSDRQAQALKSAWQQVEAAERERAKLQAGSADHARAQARVIAARQAFAQVREAAVAASPRLASMLEPPVPAQAKVQAALAPDEVWISYLVLADRDAAGEYGLASSSNKQAHLAAFVLSRNEVHFKDLGQIDVLDDLVFQFRLWLSGGSATPSSARAAGVERGAKRPLAWSAESLRASGDRLRTRLIDPLLPWLTGKRLIISPDGPLSQLPFAALPYQRSYLVERYELAFTPNASLWLMQRARPPAPARDATILIGNARYESRATRMSSGDAHDPGATLIWPDLPGTAQEIDAIARIIPSARRFEQARASEMQLRQLDRQGALASSRVLHLAAHGYLDADDPLRSAIVLDLPAATPEYDGLLTAGEMLQMNLNTDLVVLSACNSAVSQNRIGAGPLGLPWALAVAGNRNLIASLWPVNDDATAWMMTALYQHLAKGVRPGEALTAVQRTMLRDPTLKTPLFWAPFILFGS</sequence>